<dbReference type="SUPFAM" id="SSF56954">
    <property type="entry name" value="Outer membrane efflux proteins (OEP)"/>
    <property type="match status" value="1"/>
</dbReference>
<dbReference type="Proteomes" id="UP000783102">
    <property type="component" value="Unassembled WGS sequence"/>
</dbReference>
<organism evidence="3 6">
    <name type="scientific">Polynucleobacter paneuropaeus</name>
    <dbReference type="NCBI Taxonomy" id="2527775"/>
    <lineage>
        <taxon>Bacteria</taxon>
        <taxon>Pseudomonadati</taxon>
        <taxon>Pseudomonadota</taxon>
        <taxon>Betaproteobacteria</taxon>
        <taxon>Burkholderiales</taxon>
        <taxon>Burkholderiaceae</taxon>
        <taxon>Polynucleobacter</taxon>
    </lineage>
</organism>
<proteinExistence type="predicted"/>
<gene>
    <name evidence="4" type="ORF">DP176_06680</name>
    <name evidence="3" type="ORF">G6731_02285</name>
</gene>
<evidence type="ECO:0000256" key="1">
    <source>
        <dbReference type="SAM" id="Coils"/>
    </source>
</evidence>
<evidence type="ECO:0000256" key="2">
    <source>
        <dbReference type="SAM" id="SignalP"/>
    </source>
</evidence>
<evidence type="ECO:0000313" key="5">
    <source>
        <dbReference type="Proteomes" id="UP000251072"/>
    </source>
</evidence>
<dbReference type="Gene3D" id="1.20.1600.10">
    <property type="entry name" value="Outer membrane efflux proteins (OEP)"/>
    <property type="match status" value="1"/>
</dbReference>
<keyword evidence="2" id="KW-0732">Signal</keyword>
<keyword evidence="5" id="KW-1185">Reference proteome</keyword>
<feature type="signal peptide" evidence="2">
    <location>
        <begin position="1"/>
        <end position="23"/>
    </location>
</feature>
<accession>A0A9Q7CU21</accession>
<dbReference type="RefSeq" id="WP_133256486.1">
    <property type="nucleotide sequence ID" value="NZ_QMCH01000003.1"/>
</dbReference>
<dbReference type="PANTHER" id="PTHR30203">
    <property type="entry name" value="OUTER MEMBRANE CATION EFFLUX PROTEIN"/>
    <property type="match status" value="1"/>
</dbReference>
<dbReference type="EMBL" id="QMCH01000003">
    <property type="protein sequence ID" value="RAZ42238.1"/>
    <property type="molecule type" value="Genomic_DNA"/>
</dbReference>
<protein>
    <submittedName>
        <fullName evidence="3">TolC family protein</fullName>
    </submittedName>
</protein>
<reference evidence="4 5" key="1">
    <citation type="submission" date="2018-06" db="EMBL/GenBank/DDBJ databases">
        <title>Genome of strain Polynucleobacter sp. FUKU-NW-11.</title>
        <authorList>
            <person name="Hahn M.W."/>
        </authorList>
    </citation>
    <scope>NUCLEOTIDE SEQUENCE [LARGE SCALE GENOMIC DNA]</scope>
    <source>
        <strain evidence="4">FUKU-NW-11</strain>
        <strain evidence="5">FUKU-NW11</strain>
    </source>
</reference>
<feature type="chain" id="PRO_5044699729" evidence="2">
    <location>
        <begin position="24"/>
        <end position="407"/>
    </location>
</feature>
<feature type="coiled-coil region" evidence="1">
    <location>
        <begin position="336"/>
        <end position="363"/>
    </location>
</feature>
<evidence type="ECO:0000313" key="3">
    <source>
        <dbReference type="EMBL" id="MBT8550794.1"/>
    </source>
</evidence>
<dbReference type="InterPro" id="IPR010131">
    <property type="entry name" value="MdtP/NodT-like"/>
</dbReference>
<dbReference type="GO" id="GO:0015562">
    <property type="term" value="F:efflux transmembrane transporter activity"/>
    <property type="evidence" value="ECO:0007669"/>
    <property type="project" value="InterPro"/>
</dbReference>
<dbReference type="AlphaFoldDB" id="A0A9Q7CU21"/>
<dbReference type="Proteomes" id="UP000251072">
    <property type="component" value="Unassembled WGS sequence"/>
</dbReference>
<reference evidence="3" key="2">
    <citation type="journal article" date="2021" name="Genome Biol. Evol.">
        <title>Continental-Scale Gene Flow Prevents Allopatric Divergence of Pelagic Freshwater Bacteria.</title>
        <authorList>
            <person name="Hoetzinger M."/>
            <person name="Pitt A."/>
            <person name="Huemer A."/>
            <person name="Hahn M.W."/>
        </authorList>
    </citation>
    <scope>NUCLEOTIDE SEQUENCE</scope>
    <source>
        <strain evidence="3">SM1-W8</strain>
    </source>
</reference>
<keyword evidence="1" id="KW-0175">Coiled coil</keyword>
<dbReference type="PANTHER" id="PTHR30203:SF23">
    <property type="entry name" value="OUTER MEMBRANE EFFLUX PROTEIN"/>
    <property type="match status" value="1"/>
</dbReference>
<evidence type="ECO:0000313" key="4">
    <source>
        <dbReference type="EMBL" id="RAZ42238.1"/>
    </source>
</evidence>
<evidence type="ECO:0000313" key="6">
    <source>
        <dbReference type="Proteomes" id="UP000783102"/>
    </source>
</evidence>
<comment type="caution">
    <text evidence="3">The sequence shown here is derived from an EMBL/GenBank/DDBJ whole genome shotgun (WGS) entry which is preliminary data.</text>
</comment>
<dbReference type="EMBL" id="JAANEY010000001">
    <property type="protein sequence ID" value="MBT8550794.1"/>
    <property type="molecule type" value="Genomic_DNA"/>
</dbReference>
<name>A0A9Q7CU21_9BURK</name>
<sequence>MKKISISIYSFLFTSFFVTGVQAQSLPPFKVDNTQYRSVSLGNYLSELNEENANLKIRRLNIASADANAKDAGMPYLSPILTYARGSMYTQAPYAGYTNPASNTLGAMVTIEGWGKRSAREAQAQADAKRKLAEMITEGKAIETEAMFNYIDALRTKLLWQSYQEAIDALNQYRASGSTQAAEFIAAQKVLANDLKYYSYGMANFVGKTGSELIMPVGTLNIEAKNFKVEDLIARAQENRADIASGQAAVESAEANLEVVKASKNIDFLPGVYYTQTPSYASSGINYGTQQAFSFLLNVPLGNGFLMNSDVTTAANSQAELEVSLMATKAKIVTEINQTYLQYQSAKERLEAATKAYNQAKMSKNNIQGILRFRNAEYELFDARTVHAKTLILLERLSGNFEVPNLH</sequence>